<proteinExistence type="predicted"/>
<sequence length="59" mass="6523">MHTFHLLCGECVITLEQLGLPVDGSVLTESAQSAYWRVICNDLLGAILDIIYEVRVDMG</sequence>
<gene>
    <name evidence="1" type="ORF">Goari_019516</name>
</gene>
<protein>
    <submittedName>
        <fullName evidence="1">Uncharacterized protein</fullName>
    </submittedName>
</protein>
<name>A0A7J8WSX5_GOSAI</name>
<reference evidence="1 2" key="1">
    <citation type="journal article" date="2019" name="Genome Biol. Evol.">
        <title>Insights into the evolution of the New World diploid cottons (Gossypium, subgenus Houzingenia) based on genome sequencing.</title>
        <authorList>
            <person name="Grover C.E."/>
            <person name="Arick M.A. 2nd"/>
            <person name="Thrash A."/>
            <person name="Conover J.L."/>
            <person name="Sanders W.S."/>
            <person name="Peterson D.G."/>
            <person name="Frelichowski J.E."/>
            <person name="Scheffler J.A."/>
            <person name="Scheffler B.E."/>
            <person name="Wendel J.F."/>
        </authorList>
    </citation>
    <scope>NUCLEOTIDE SEQUENCE [LARGE SCALE GENOMIC DNA]</scope>
    <source>
        <strain evidence="1">185</strain>
        <tissue evidence="1">Leaf</tissue>
    </source>
</reference>
<dbReference type="AlphaFoldDB" id="A0A7J8WSX5"/>
<keyword evidence="2" id="KW-1185">Reference proteome</keyword>
<organism evidence="1 2">
    <name type="scientific">Gossypium aridum</name>
    <name type="common">American cotton</name>
    <name type="synonym">Erioxylum aridum</name>
    <dbReference type="NCBI Taxonomy" id="34290"/>
    <lineage>
        <taxon>Eukaryota</taxon>
        <taxon>Viridiplantae</taxon>
        <taxon>Streptophyta</taxon>
        <taxon>Embryophyta</taxon>
        <taxon>Tracheophyta</taxon>
        <taxon>Spermatophyta</taxon>
        <taxon>Magnoliopsida</taxon>
        <taxon>eudicotyledons</taxon>
        <taxon>Gunneridae</taxon>
        <taxon>Pentapetalae</taxon>
        <taxon>rosids</taxon>
        <taxon>malvids</taxon>
        <taxon>Malvales</taxon>
        <taxon>Malvaceae</taxon>
        <taxon>Malvoideae</taxon>
        <taxon>Gossypium</taxon>
    </lineage>
</organism>
<comment type="caution">
    <text evidence="1">The sequence shown here is derived from an EMBL/GenBank/DDBJ whole genome shotgun (WGS) entry which is preliminary data.</text>
</comment>
<dbReference type="Proteomes" id="UP000593577">
    <property type="component" value="Unassembled WGS sequence"/>
</dbReference>
<dbReference type="EMBL" id="JABFAA010000003">
    <property type="protein sequence ID" value="MBA0678155.1"/>
    <property type="molecule type" value="Genomic_DNA"/>
</dbReference>
<evidence type="ECO:0000313" key="2">
    <source>
        <dbReference type="Proteomes" id="UP000593577"/>
    </source>
</evidence>
<accession>A0A7J8WSX5</accession>
<evidence type="ECO:0000313" key="1">
    <source>
        <dbReference type="EMBL" id="MBA0678155.1"/>
    </source>
</evidence>